<evidence type="ECO:0000256" key="7">
    <source>
        <dbReference type="ARBA" id="ARBA00033227"/>
    </source>
</evidence>
<gene>
    <name evidence="10" type="ORF">UY44_C0004G0005</name>
</gene>
<dbReference type="Gene3D" id="4.10.520.10">
    <property type="entry name" value="IHF-like DNA-binding proteins"/>
    <property type="match status" value="1"/>
</dbReference>
<evidence type="ECO:0000256" key="6">
    <source>
        <dbReference type="ARBA" id="ARBA00033120"/>
    </source>
</evidence>
<dbReference type="AlphaFoldDB" id="A0A0G1VSN7"/>
<dbReference type="PANTHER" id="PTHR33175">
    <property type="entry name" value="DNA-BINDING PROTEIN HU"/>
    <property type="match status" value="1"/>
</dbReference>
<dbReference type="GO" id="GO:0006260">
    <property type="term" value="P:DNA replication"/>
    <property type="evidence" value="ECO:0007669"/>
    <property type="project" value="UniProtKB-KW"/>
</dbReference>
<dbReference type="Proteomes" id="UP000033965">
    <property type="component" value="Unassembled WGS sequence"/>
</dbReference>
<dbReference type="Pfam" id="PF00216">
    <property type="entry name" value="Bac_DNA_binding"/>
    <property type="match status" value="1"/>
</dbReference>
<dbReference type="PANTHER" id="PTHR33175:SF13">
    <property type="entry name" value="HISTONE-LIKE PROTEIN"/>
    <property type="match status" value="1"/>
</dbReference>
<dbReference type="CDD" id="cd00591">
    <property type="entry name" value="HU_IHF"/>
    <property type="match status" value="1"/>
</dbReference>
<proteinExistence type="inferred from homology"/>
<comment type="subcellular location">
    <subcellularLocation>
        <location evidence="1">Virion</location>
    </subcellularLocation>
</comment>
<dbReference type="GO" id="GO:0003677">
    <property type="term" value="F:DNA binding"/>
    <property type="evidence" value="ECO:0007669"/>
    <property type="project" value="UniProtKB-KW"/>
</dbReference>
<dbReference type="InterPro" id="IPR000119">
    <property type="entry name" value="Hist_DNA-bd"/>
</dbReference>
<dbReference type="SUPFAM" id="SSF47729">
    <property type="entry name" value="IHF-like DNA-binding proteins"/>
    <property type="match status" value="1"/>
</dbReference>
<dbReference type="SMART" id="SM00411">
    <property type="entry name" value="BHL"/>
    <property type="match status" value="1"/>
</dbReference>
<keyword evidence="5" id="KW-0426">Late protein</keyword>
<evidence type="ECO:0000256" key="2">
    <source>
        <dbReference type="ARBA" id="ARBA00011738"/>
    </source>
</evidence>
<comment type="function">
    <text evidence="8">DNA-binding protein that plays a critical role in nucleoid compaction, genome replication and DNA replication and transcription. Binds to both ssDNA and dsDNA with a binding site covering about 15 nucleotides. Displays DNA-supercoiling activity only when associated with the viral DNA topoisomerase 2.</text>
</comment>
<protein>
    <recommendedName>
        <fullName evidence="3">Viral histone-like protein</fullName>
    </recommendedName>
    <alternativeName>
        <fullName evidence="7">DNA-binding protein pA104R</fullName>
    </alternativeName>
    <alternativeName>
        <fullName evidence="6">pA104R</fullName>
    </alternativeName>
</protein>
<evidence type="ECO:0000256" key="9">
    <source>
        <dbReference type="RuleBase" id="RU003939"/>
    </source>
</evidence>
<accession>A0A0G1VSN7</accession>
<reference evidence="10 11" key="1">
    <citation type="journal article" date="2015" name="Nature">
        <title>rRNA introns, odd ribosomes, and small enigmatic genomes across a large radiation of phyla.</title>
        <authorList>
            <person name="Brown C.T."/>
            <person name="Hug L.A."/>
            <person name="Thomas B.C."/>
            <person name="Sharon I."/>
            <person name="Castelle C.J."/>
            <person name="Singh A."/>
            <person name="Wilkins M.J."/>
            <person name="Williams K.H."/>
            <person name="Banfield J.F."/>
        </authorList>
    </citation>
    <scope>NUCLEOTIDE SEQUENCE [LARGE SCALE GENOMIC DNA]</scope>
</reference>
<keyword evidence="4" id="KW-0235">DNA replication</keyword>
<evidence type="ECO:0000256" key="3">
    <source>
        <dbReference type="ARBA" id="ARBA00016145"/>
    </source>
</evidence>
<dbReference type="GO" id="GO:0005829">
    <property type="term" value="C:cytosol"/>
    <property type="evidence" value="ECO:0007669"/>
    <property type="project" value="TreeGrafter"/>
</dbReference>
<evidence type="ECO:0000313" key="10">
    <source>
        <dbReference type="EMBL" id="KKW09290.1"/>
    </source>
</evidence>
<keyword evidence="10" id="KW-0238">DNA-binding</keyword>
<sequence>MAGMTKSALLSALAEKTGLSKKDVGGFLDALVEMAYKEVKKSGVFVLPGLGKLVKVHRAARMGRNPATGASIQIPAKIVVKFRIAKAAKEAVL</sequence>
<comment type="caution">
    <text evidence="10">The sequence shown here is derived from an EMBL/GenBank/DDBJ whole genome shotgun (WGS) entry which is preliminary data.</text>
</comment>
<dbReference type="EMBL" id="LCPZ01000004">
    <property type="protein sequence ID" value="KKW09290.1"/>
    <property type="molecule type" value="Genomic_DNA"/>
</dbReference>
<evidence type="ECO:0000256" key="5">
    <source>
        <dbReference type="ARBA" id="ARBA00022921"/>
    </source>
</evidence>
<organism evidence="10 11">
    <name type="scientific">Candidatus Kaiserbacteria bacterium GW2011_GWA2_49_19</name>
    <dbReference type="NCBI Taxonomy" id="1618669"/>
    <lineage>
        <taxon>Bacteria</taxon>
        <taxon>Candidatus Kaiseribacteriota</taxon>
    </lineage>
</organism>
<comment type="similarity">
    <text evidence="9">Belongs to the bacterial histone-like protein family.</text>
</comment>
<comment type="subunit">
    <text evidence="2">Homodimer.</text>
</comment>
<evidence type="ECO:0000256" key="4">
    <source>
        <dbReference type="ARBA" id="ARBA00022705"/>
    </source>
</evidence>
<evidence type="ECO:0000313" key="11">
    <source>
        <dbReference type="Proteomes" id="UP000033965"/>
    </source>
</evidence>
<evidence type="ECO:0000256" key="8">
    <source>
        <dbReference type="ARBA" id="ARBA00046140"/>
    </source>
</evidence>
<evidence type="ECO:0000256" key="1">
    <source>
        <dbReference type="ARBA" id="ARBA00004328"/>
    </source>
</evidence>
<name>A0A0G1VSN7_9BACT</name>
<dbReference type="InterPro" id="IPR010992">
    <property type="entry name" value="IHF-like_DNA-bd_dom_sf"/>
</dbReference>
<dbReference type="GO" id="GO:0030527">
    <property type="term" value="F:structural constituent of chromatin"/>
    <property type="evidence" value="ECO:0007669"/>
    <property type="project" value="InterPro"/>
</dbReference>